<dbReference type="Gene3D" id="3.40.30.10">
    <property type="entry name" value="Glutaredoxin"/>
    <property type="match status" value="1"/>
</dbReference>
<dbReference type="PANTHER" id="PTHR18929:SF240">
    <property type="entry name" value="PROTEIN DISULFIDE-ISOMERASE"/>
    <property type="match status" value="1"/>
</dbReference>
<evidence type="ECO:0000256" key="7">
    <source>
        <dbReference type="ARBA" id="ARBA00023157"/>
    </source>
</evidence>
<comment type="catalytic activity">
    <reaction evidence="1">
        <text>Catalyzes the rearrangement of -S-S- bonds in proteins.</text>
        <dbReference type="EC" id="5.3.4.1"/>
    </reaction>
</comment>
<name>A0A6U1MBH6_9STRA</name>
<evidence type="ECO:0000256" key="6">
    <source>
        <dbReference type="ARBA" id="ARBA00022824"/>
    </source>
</evidence>
<dbReference type="PROSITE" id="PS00194">
    <property type="entry name" value="THIOREDOXIN_1"/>
    <property type="match status" value="1"/>
</dbReference>
<dbReference type="PROSITE" id="PS51352">
    <property type="entry name" value="THIOREDOXIN_2"/>
    <property type="match status" value="1"/>
</dbReference>
<dbReference type="EMBL" id="HBHR01005233">
    <property type="protein sequence ID" value="CAD9860034.1"/>
    <property type="molecule type" value="Transcribed_RNA"/>
</dbReference>
<feature type="signal peptide" evidence="11">
    <location>
        <begin position="1"/>
        <end position="19"/>
    </location>
</feature>
<evidence type="ECO:0000313" key="13">
    <source>
        <dbReference type="EMBL" id="CAD9860034.1"/>
    </source>
</evidence>
<reference evidence="13" key="1">
    <citation type="submission" date="2021-01" db="EMBL/GenBank/DDBJ databases">
        <authorList>
            <person name="Corre E."/>
            <person name="Pelletier E."/>
            <person name="Niang G."/>
            <person name="Scheremetjew M."/>
            <person name="Finn R."/>
            <person name="Kale V."/>
            <person name="Holt S."/>
            <person name="Cochrane G."/>
            <person name="Meng A."/>
            <person name="Brown T."/>
            <person name="Cohen L."/>
        </authorList>
    </citation>
    <scope>NUCLEOTIDE SEQUENCE</scope>
    <source>
        <strain evidence="13">CCMP1661</strain>
    </source>
</reference>
<evidence type="ECO:0000256" key="4">
    <source>
        <dbReference type="ARBA" id="ARBA00022729"/>
    </source>
</evidence>
<feature type="domain" description="Thioredoxin" evidence="12">
    <location>
        <begin position="11"/>
        <end position="135"/>
    </location>
</feature>
<comment type="similarity">
    <text evidence="2 10">Belongs to the protein disulfide isomerase family.</text>
</comment>
<protein>
    <recommendedName>
        <fullName evidence="3">protein disulfide-isomerase</fullName>
        <ecNumber evidence="3">5.3.4.1</ecNumber>
    </recommendedName>
</protein>
<evidence type="ECO:0000256" key="10">
    <source>
        <dbReference type="RuleBase" id="RU004208"/>
    </source>
</evidence>
<dbReference type="CDD" id="cd02995">
    <property type="entry name" value="PDI_a_PDI_a'_C"/>
    <property type="match status" value="1"/>
</dbReference>
<dbReference type="EMBL" id="HBHR01005235">
    <property type="protein sequence ID" value="CAD9860035.1"/>
    <property type="molecule type" value="Transcribed_RNA"/>
</dbReference>
<keyword evidence="7" id="KW-1015">Disulfide bond</keyword>
<dbReference type="InterPro" id="IPR017937">
    <property type="entry name" value="Thioredoxin_CS"/>
</dbReference>
<dbReference type="GO" id="GO:0034976">
    <property type="term" value="P:response to endoplasmic reticulum stress"/>
    <property type="evidence" value="ECO:0007669"/>
    <property type="project" value="TreeGrafter"/>
</dbReference>
<sequence length="155" mass="17109">MISLKHLFFFVLVATGAWAADFEEEDGVIVLETDNFQEAIDSNELILVEFYAPWCGHCKKLAPIYDELGEKFEGVDSVMIAKMDATANEIDHDGVNVKGFPTIIYFPGSDKSNPVTYQGARDLDGFVEFLSEKATKPFELSDGTKSAKASVAEEL</sequence>
<keyword evidence="8" id="KW-0413">Isomerase</keyword>
<evidence type="ECO:0000256" key="9">
    <source>
        <dbReference type="ARBA" id="ARBA00023284"/>
    </source>
</evidence>
<dbReference type="InterPro" id="IPR036249">
    <property type="entry name" value="Thioredoxin-like_sf"/>
</dbReference>
<dbReference type="NCBIfam" id="TIGR01126">
    <property type="entry name" value="pdi_dom"/>
    <property type="match status" value="1"/>
</dbReference>
<keyword evidence="5" id="KW-0677">Repeat</keyword>
<dbReference type="GO" id="GO:0003756">
    <property type="term" value="F:protein disulfide isomerase activity"/>
    <property type="evidence" value="ECO:0007669"/>
    <property type="project" value="UniProtKB-EC"/>
</dbReference>
<keyword evidence="6" id="KW-0256">Endoplasmic reticulum</keyword>
<evidence type="ECO:0000256" key="11">
    <source>
        <dbReference type="SAM" id="SignalP"/>
    </source>
</evidence>
<dbReference type="InterPro" id="IPR005788">
    <property type="entry name" value="PDI_thioredoxin-like_dom"/>
</dbReference>
<evidence type="ECO:0000313" key="14">
    <source>
        <dbReference type="EMBL" id="CAD9860035.1"/>
    </source>
</evidence>
<proteinExistence type="inferred from homology"/>
<dbReference type="GO" id="GO:0005783">
    <property type="term" value="C:endoplasmic reticulum"/>
    <property type="evidence" value="ECO:0007669"/>
    <property type="project" value="TreeGrafter"/>
</dbReference>
<evidence type="ECO:0000256" key="8">
    <source>
        <dbReference type="ARBA" id="ARBA00023235"/>
    </source>
</evidence>
<keyword evidence="4 11" id="KW-0732">Signal</keyword>
<evidence type="ECO:0000256" key="3">
    <source>
        <dbReference type="ARBA" id="ARBA00012723"/>
    </source>
</evidence>
<evidence type="ECO:0000256" key="2">
    <source>
        <dbReference type="ARBA" id="ARBA00006347"/>
    </source>
</evidence>
<dbReference type="FunFam" id="3.40.30.10:FF:000027">
    <property type="entry name" value="protein disulfide-isomerase A2"/>
    <property type="match status" value="1"/>
</dbReference>
<dbReference type="Pfam" id="PF00085">
    <property type="entry name" value="Thioredoxin"/>
    <property type="match status" value="1"/>
</dbReference>
<dbReference type="AlphaFoldDB" id="A0A6U1MBH6"/>
<dbReference type="InterPro" id="IPR013766">
    <property type="entry name" value="Thioredoxin_domain"/>
</dbReference>
<organism evidence="13">
    <name type="scientific">Fibrocapsa japonica</name>
    <dbReference type="NCBI Taxonomy" id="94617"/>
    <lineage>
        <taxon>Eukaryota</taxon>
        <taxon>Sar</taxon>
        <taxon>Stramenopiles</taxon>
        <taxon>Ochrophyta</taxon>
        <taxon>Raphidophyceae</taxon>
        <taxon>Chattonellales</taxon>
        <taxon>Chattonellaceae</taxon>
        <taxon>Fibrocapsa</taxon>
    </lineage>
</organism>
<feature type="chain" id="PRO_5035585274" description="protein disulfide-isomerase" evidence="11">
    <location>
        <begin position="20"/>
        <end position="155"/>
    </location>
</feature>
<accession>A0A6U1MBH6</accession>
<dbReference type="PRINTS" id="PR00421">
    <property type="entry name" value="THIOREDOXIN"/>
</dbReference>
<gene>
    <name evidence="13" type="ORF">FJAP1339_LOCUS2554</name>
    <name evidence="14" type="ORF">FJAP1339_LOCUS2555</name>
</gene>
<evidence type="ECO:0000259" key="12">
    <source>
        <dbReference type="PROSITE" id="PS51352"/>
    </source>
</evidence>
<dbReference type="SUPFAM" id="SSF52833">
    <property type="entry name" value="Thioredoxin-like"/>
    <property type="match status" value="1"/>
</dbReference>
<dbReference type="EC" id="5.3.4.1" evidence="3"/>
<dbReference type="GO" id="GO:0006457">
    <property type="term" value="P:protein folding"/>
    <property type="evidence" value="ECO:0007669"/>
    <property type="project" value="TreeGrafter"/>
</dbReference>
<keyword evidence="9" id="KW-0676">Redox-active center</keyword>
<evidence type="ECO:0000256" key="5">
    <source>
        <dbReference type="ARBA" id="ARBA00022737"/>
    </source>
</evidence>
<evidence type="ECO:0000256" key="1">
    <source>
        <dbReference type="ARBA" id="ARBA00001182"/>
    </source>
</evidence>
<dbReference type="PANTHER" id="PTHR18929">
    <property type="entry name" value="PROTEIN DISULFIDE ISOMERASE"/>
    <property type="match status" value="1"/>
</dbReference>